<feature type="region of interest" description="Disordered" evidence="1">
    <location>
        <begin position="33"/>
        <end position="87"/>
    </location>
</feature>
<keyword evidence="4" id="KW-1185">Reference proteome</keyword>
<evidence type="ECO:0000313" key="4">
    <source>
        <dbReference type="Proteomes" id="UP000054270"/>
    </source>
</evidence>
<sequence>MRPRALFSAACLPACCCTPARCAPSIEMRAATHLPLPRAQIPAPPSRRRTSHRPQPQTRRAHAKAPQSATNCTPCAPQASARSQPARLARARVLSGVLPARASVHRPPVPVDI</sequence>
<evidence type="ECO:0000256" key="1">
    <source>
        <dbReference type="SAM" id="MobiDB-lite"/>
    </source>
</evidence>
<accession>A0A0D2LA09</accession>
<dbReference type="EMBL" id="KN817539">
    <property type="protein sequence ID" value="KJA24067.1"/>
    <property type="molecule type" value="Genomic_DNA"/>
</dbReference>
<dbReference type="AlphaFoldDB" id="A0A0D2LA09"/>
<feature type="chain" id="PRO_5002246795" description="Secreted protein" evidence="2">
    <location>
        <begin position="23"/>
        <end position="113"/>
    </location>
</feature>
<organism evidence="3 4">
    <name type="scientific">Hypholoma sublateritium (strain FD-334 SS-4)</name>
    <dbReference type="NCBI Taxonomy" id="945553"/>
    <lineage>
        <taxon>Eukaryota</taxon>
        <taxon>Fungi</taxon>
        <taxon>Dikarya</taxon>
        <taxon>Basidiomycota</taxon>
        <taxon>Agaricomycotina</taxon>
        <taxon>Agaricomycetes</taxon>
        <taxon>Agaricomycetidae</taxon>
        <taxon>Agaricales</taxon>
        <taxon>Agaricineae</taxon>
        <taxon>Strophariaceae</taxon>
        <taxon>Hypholoma</taxon>
    </lineage>
</organism>
<dbReference type="Proteomes" id="UP000054270">
    <property type="component" value="Unassembled WGS sequence"/>
</dbReference>
<evidence type="ECO:0000313" key="3">
    <source>
        <dbReference type="EMBL" id="KJA24067.1"/>
    </source>
</evidence>
<feature type="signal peptide" evidence="2">
    <location>
        <begin position="1"/>
        <end position="22"/>
    </location>
</feature>
<reference evidence="4" key="1">
    <citation type="submission" date="2014-04" db="EMBL/GenBank/DDBJ databases">
        <title>Evolutionary Origins and Diversification of the Mycorrhizal Mutualists.</title>
        <authorList>
            <consortium name="DOE Joint Genome Institute"/>
            <consortium name="Mycorrhizal Genomics Consortium"/>
            <person name="Kohler A."/>
            <person name="Kuo A."/>
            <person name="Nagy L.G."/>
            <person name="Floudas D."/>
            <person name="Copeland A."/>
            <person name="Barry K.W."/>
            <person name="Cichocki N."/>
            <person name="Veneault-Fourrey C."/>
            <person name="LaButti K."/>
            <person name="Lindquist E.A."/>
            <person name="Lipzen A."/>
            <person name="Lundell T."/>
            <person name="Morin E."/>
            <person name="Murat C."/>
            <person name="Riley R."/>
            <person name="Ohm R."/>
            <person name="Sun H."/>
            <person name="Tunlid A."/>
            <person name="Henrissat B."/>
            <person name="Grigoriev I.V."/>
            <person name="Hibbett D.S."/>
            <person name="Martin F."/>
        </authorList>
    </citation>
    <scope>NUCLEOTIDE SEQUENCE [LARGE SCALE GENOMIC DNA]</scope>
    <source>
        <strain evidence="4">FD-334 SS-4</strain>
    </source>
</reference>
<gene>
    <name evidence="3" type="ORF">HYPSUDRAFT_550630</name>
</gene>
<keyword evidence="2" id="KW-0732">Signal</keyword>
<protein>
    <recommendedName>
        <fullName evidence="5">Secreted protein</fullName>
    </recommendedName>
</protein>
<name>A0A0D2LA09_HYPSF</name>
<evidence type="ECO:0008006" key="5">
    <source>
        <dbReference type="Google" id="ProtNLM"/>
    </source>
</evidence>
<proteinExistence type="predicted"/>
<evidence type="ECO:0000256" key="2">
    <source>
        <dbReference type="SAM" id="SignalP"/>
    </source>
</evidence>